<protein>
    <submittedName>
        <fullName evidence="2">Uncharacterized protein</fullName>
    </submittedName>
</protein>
<feature type="compositionally biased region" description="Polar residues" evidence="1">
    <location>
        <begin position="475"/>
        <end position="484"/>
    </location>
</feature>
<dbReference type="Proteomes" id="UP000250043">
    <property type="component" value="Unassembled WGS sequence"/>
</dbReference>
<feature type="compositionally biased region" description="Low complexity" evidence="1">
    <location>
        <begin position="443"/>
        <end position="469"/>
    </location>
</feature>
<dbReference type="AlphaFoldDB" id="A0A8E2AS50"/>
<evidence type="ECO:0000256" key="1">
    <source>
        <dbReference type="SAM" id="MobiDB-lite"/>
    </source>
</evidence>
<keyword evidence="3" id="KW-1185">Reference proteome</keyword>
<feature type="region of interest" description="Disordered" evidence="1">
    <location>
        <begin position="506"/>
        <end position="532"/>
    </location>
</feature>
<dbReference type="OrthoDB" id="1638493at2759"/>
<sequence length="532" mass="58006">MALALEIIPFSHSIDMYGEPDCSSAYSLSGYVKIRLTQSYMSLFERRRTARLLLQSLVVTFEGQSELITQDTGYSAIRLCSISQELTSGEPFELSNEGAEDSGGPAWTVVFNLTIPGWLPPTALFGEVDGDTGTRYGLYATARFTNLAESPVKSWFSFCGPFRSRDRTAKAPRCEVQLNRFMGGDIYTPSCSTTVPSVDYAISTQPSRVPDSSSIPAEIASSIRVLASVPEFISVDEKSIPLTLRLRAKDLAEAECKRLRVSDFFVELEQVEDYRISPTRAYTSRFPLPPPSEQPPKKPLLVNHPLRNLYEIGLADCLPPNRTGVRAFSLLPEGTSGRYELAGDGYIFAPEADTPSAPMWYLMKTQVPFAQVGVCQSAVPPLEEDGRDSLRIRESGHSPLFSITHRLHIALTCTYDLAEGENPERALERLTFSIPIAFARTAPSSGVPPSSPATSEHSSSPSSCDSFDPLPSPTGAKTLSSSSPYTLPAYSQLFDMNGERKIDYSIPLPLYTPPASSDSSISSPSVPSSPSA</sequence>
<name>A0A8E2AS50_9APHY</name>
<feature type="compositionally biased region" description="Low complexity" evidence="1">
    <location>
        <begin position="513"/>
        <end position="532"/>
    </location>
</feature>
<accession>A0A8E2AS50</accession>
<feature type="region of interest" description="Disordered" evidence="1">
    <location>
        <begin position="442"/>
        <end position="484"/>
    </location>
</feature>
<reference evidence="2 3" key="1">
    <citation type="submission" date="2016-07" db="EMBL/GenBank/DDBJ databases">
        <title>Draft genome of the white-rot fungus Obba rivulosa 3A-2.</title>
        <authorList>
            <consortium name="DOE Joint Genome Institute"/>
            <person name="Miettinen O."/>
            <person name="Riley R."/>
            <person name="Acob R."/>
            <person name="Barry K."/>
            <person name="Cullen D."/>
            <person name="De Vries R."/>
            <person name="Hainaut M."/>
            <person name="Hatakka A."/>
            <person name="Henrissat B."/>
            <person name="Hilden K."/>
            <person name="Kuo R."/>
            <person name="Labutti K."/>
            <person name="Lipzen A."/>
            <person name="Makela M.R."/>
            <person name="Sandor L."/>
            <person name="Spatafora J.W."/>
            <person name="Grigoriev I.V."/>
            <person name="Hibbett D.S."/>
        </authorList>
    </citation>
    <scope>NUCLEOTIDE SEQUENCE [LARGE SCALE GENOMIC DNA]</scope>
    <source>
        <strain evidence="2 3">3A-2</strain>
    </source>
</reference>
<gene>
    <name evidence="2" type="ORF">OBBRIDRAFT_762621</name>
</gene>
<evidence type="ECO:0000313" key="2">
    <source>
        <dbReference type="EMBL" id="OCH85702.1"/>
    </source>
</evidence>
<evidence type="ECO:0000313" key="3">
    <source>
        <dbReference type="Proteomes" id="UP000250043"/>
    </source>
</evidence>
<dbReference type="EMBL" id="KV722568">
    <property type="protein sequence ID" value="OCH85702.1"/>
    <property type="molecule type" value="Genomic_DNA"/>
</dbReference>
<organism evidence="2 3">
    <name type="scientific">Obba rivulosa</name>
    <dbReference type="NCBI Taxonomy" id="1052685"/>
    <lineage>
        <taxon>Eukaryota</taxon>
        <taxon>Fungi</taxon>
        <taxon>Dikarya</taxon>
        <taxon>Basidiomycota</taxon>
        <taxon>Agaricomycotina</taxon>
        <taxon>Agaricomycetes</taxon>
        <taxon>Polyporales</taxon>
        <taxon>Gelatoporiaceae</taxon>
        <taxon>Obba</taxon>
    </lineage>
</organism>
<proteinExistence type="predicted"/>